<protein>
    <submittedName>
        <fullName evidence="1">Uncharacterized protein</fullName>
    </submittedName>
</protein>
<evidence type="ECO:0000313" key="1">
    <source>
        <dbReference type="EMBL" id="KAG0418552.1"/>
    </source>
</evidence>
<proteinExistence type="predicted"/>
<dbReference type="EMBL" id="JABSTQ010010730">
    <property type="protein sequence ID" value="KAG0418552.1"/>
    <property type="molecule type" value="Genomic_DNA"/>
</dbReference>
<name>A0AC60PEW2_IXOPE</name>
<dbReference type="Proteomes" id="UP000805193">
    <property type="component" value="Unassembled WGS sequence"/>
</dbReference>
<keyword evidence="2" id="KW-1185">Reference proteome</keyword>
<evidence type="ECO:0000313" key="2">
    <source>
        <dbReference type="Proteomes" id="UP000805193"/>
    </source>
</evidence>
<gene>
    <name evidence="1" type="ORF">HPB47_004756</name>
</gene>
<organism evidence="1 2">
    <name type="scientific">Ixodes persulcatus</name>
    <name type="common">Taiga tick</name>
    <dbReference type="NCBI Taxonomy" id="34615"/>
    <lineage>
        <taxon>Eukaryota</taxon>
        <taxon>Metazoa</taxon>
        <taxon>Ecdysozoa</taxon>
        <taxon>Arthropoda</taxon>
        <taxon>Chelicerata</taxon>
        <taxon>Arachnida</taxon>
        <taxon>Acari</taxon>
        <taxon>Parasitiformes</taxon>
        <taxon>Ixodida</taxon>
        <taxon>Ixodoidea</taxon>
        <taxon>Ixodidae</taxon>
        <taxon>Ixodinae</taxon>
        <taxon>Ixodes</taxon>
    </lineage>
</organism>
<reference evidence="1 2" key="1">
    <citation type="journal article" date="2020" name="Cell">
        <title>Large-Scale Comparative Analyses of Tick Genomes Elucidate Their Genetic Diversity and Vector Capacities.</title>
        <authorList>
            <consortium name="Tick Genome and Microbiome Consortium (TIGMIC)"/>
            <person name="Jia N."/>
            <person name="Wang J."/>
            <person name="Shi W."/>
            <person name="Du L."/>
            <person name="Sun Y."/>
            <person name="Zhan W."/>
            <person name="Jiang J.F."/>
            <person name="Wang Q."/>
            <person name="Zhang B."/>
            <person name="Ji P."/>
            <person name="Bell-Sakyi L."/>
            <person name="Cui X.M."/>
            <person name="Yuan T.T."/>
            <person name="Jiang B.G."/>
            <person name="Yang W.F."/>
            <person name="Lam T.T."/>
            <person name="Chang Q.C."/>
            <person name="Ding S.J."/>
            <person name="Wang X.J."/>
            <person name="Zhu J.G."/>
            <person name="Ruan X.D."/>
            <person name="Zhao L."/>
            <person name="Wei J.T."/>
            <person name="Ye R.Z."/>
            <person name="Que T.C."/>
            <person name="Du C.H."/>
            <person name="Zhou Y.H."/>
            <person name="Cheng J.X."/>
            <person name="Dai P.F."/>
            <person name="Guo W.B."/>
            <person name="Han X.H."/>
            <person name="Huang E.J."/>
            <person name="Li L.F."/>
            <person name="Wei W."/>
            <person name="Gao Y.C."/>
            <person name="Liu J.Z."/>
            <person name="Shao H.Z."/>
            <person name="Wang X."/>
            <person name="Wang C.C."/>
            <person name="Yang T.C."/>
            <person name="Huo Q.B."/>
            <person name="Li W."/>
            <person name="Chen H.Y."/>
            <person name="Chen S.E."/>
            <person name="Zhou L.G."/>
            <person name="Ni X.B."/>
            <person name="Tian J.H."/>
            <person name="Sheng Y."/>
            <person name="Liu T."/>
            <person name="Pan Y.S."/>
            <person name="Xia L.Y."/>
            <person name="Li J."/>
            <person name="Zhao F."/>
            <person name="Cao W.C."/>
        </authorList>
    </citation>
    <scope>NUCLEOTIDE SEQUENCE [LARGE SCALE GENOMIC DNA]</scope>
    <source>
        <strain evidence="1">Iper-2018</strain>
    </source>
</reference>
<sequence>MQDASGGNQRTLVFFKLQSVVITPDNLFSHVFVSTLISSPITSLHCTLRVVFSPLLLGGGQWNTGPKFQTLLGQLQGSLGAMVRQQQGAAADNGSLSATEGE</sequence>
<comment type="caution">
    <text evidence="1">The sequence shown here is derived from an EMBL/GenBank/DDBJ whole genome shotgun (WGS) entry which is preliminary data.</text>
</comment>
<accession>A0AC60PEW2</accession>